<evidence type="ECO:0000256" key="3">
    <source>
        <dbReference type="ARBA" id="ARBA00022777"/>
    </source>
</evidence>
<reference evidence="7" key="1">
    <citation type="submission" date="2016-10" db="EMBL/GenBank/DDBJ databases">
        <authorList>
            <person name="Varghese N."/>
            <person name="Submissions S."/>
        </authorList>
    </citation>
    <scope>NUCLEOTIDE SEQUENCE [LARGE SCALE GENOMIC DNA]</scope>
    <source>
        <strain evidence="7">DSM 14807</strain>
    </source>
</reference>
<evidence type="ECO:0000259" key="4">
    <source>
        <dbReference type="Pfam" id="PF00370"/>
    </source>
</evidence>
<protein>
    <submittedName>
        <fullName evidence="6">Sugar (Pentulose or hexulose) kinase</fullName>
    </submittedName>
</protein>
<feature type="domain" description="Carbohydrate kinase FGGY C-terminal" evidence="5">
    <location>
        <begin position="247"/>
        <end position="428"/>
    </location>
</feature>
<sequence length="447" mass="50931">MGKIPCIAVFDIGRTNKKFLLFNTQYQPVFQASEAIPDIEDEEGEPCEDIHAITRWMQTVWQQAEQLQDVRILALNFSAHGAGLVHLDEAGRIVGHLYSYIKPFPDRLRQQFFDTYGPEAELCLSTASPYLGMLNSGLQLYWLKYARPQLFHQVAYSLHLPQYCSYVFTGRMCSEYTSIGCHTMMWDYERKDYHHWLKAEGLERLLAPVVTSKWFGYTRYQDGMIPVGTGLHDSSAALLAYMNLDKEPFILLSTGTWGITLNPFSENLLTPEELAQDCLLYMLPSGQPVKASRYFLGHFHDEQLKRITAHFHLQTQEIFQRTASYISLHNDWIHNQAEADFVRNPDMLAQYETAEQAYLACLRPLVAAQVKAIKLAAEQKPLQGKLYVDGGFTRNEAFKQLLQHLLPEARISTSQLSEGSLLGVALYLDVFAEYQEPLPGLKGISAN</sequence>
<evidence type="ECO:0000256" key="2">
    <source>
        <dbReference type="ARBA" id="ARBA00022679"/>
    </source>
</evidence>
<dbReference type="GO" id="GO:0005829">
    <property type="term" value="C:cytosol"/>
    <property type="evidence" value="ECO:0007669"/>
    <property type="project" value="TreeGrafter"/>
</dbReference>
<dbReference type="SUPFAM" id="SSF53067">
    <property type="entry name" value="Actin-like ATPase domain"/>
    <property type="match status" value="2"/>
</dbReference>
<dbReference type="InterPro" id="IPR049382">
    <property type="entry name" value="FGGY_C_2"/>
</dbReference>
<dbReference type="EMBL" id="FPCJ01000001">
    <property type="protein sequence ID" value="SFV36022.1"/>
    <property type="molecule type" value="Genomic_DNA"/>
</dbReference>
<dbReference type="Proteomes" id="UP000199537">
    <property type="component" value="Unassembled WGS sequence"/>
</dbReference>
<dbReference type="STRING" id="1393122.SAMN05660895_2387"/>
<evidence type="ECO:0000259" key="5">
    <source>
        <dbReference type="Pfam" id="PF21546"/>
    </source>
</evidence>
<accession>A0A1I7NMY6</accession>
<proteinExistence type="inferred from homology"/>
<dbReference type="RefSeq" id="WP_177224225.1">
    <property type="nucleotide sequence ID" value="NZ_FPCJ01000001.1"/>
</dbReference>
<keyword evidence="3 6" id="KW-0418">Kinase</keyword>
<dbReference type="PANTHER" id="PTHR10196">
    <property type="entry name" value="SUGAR KINASE"/>
    <property type="match status" value="1"/>
</dbReference>
<dbReference type="GO" id="GO:0006071">
    <property type="term" value="P:glycerol metabolic process"/>
    <property type="evidence" value="ECO:0007669"/>
    <property type="project" value="TreeGrafter"/>
</dbReference>
<keyword evidence="7" id="KW-1185">Reference proteome</keyword>
<comment type="similarity">
    <text evidence="1">Belongs to the FGGY kinase family.</text>
</comment>
<feature type="domain" description="Carbohydrate kinase FGGY N-terminal" evidence="4">
    <location>
        <begin position="7"/>
        <end position="239"/>
    </location>
</feature>
<keyword evidence="2" id="KW-0808">Transferase</keyword>
<dbReference type="InterPro" id="IPR018484">
    <property type="entry name" value="FGGY_N"/>
</dbReference>
<evidence type="ECO:0000313" key="7">
    <source>
        <dbReference type="Proteomes" id="UP000199537"/>
    </source>
</evidence>
<evidence type="ECO:0000313" key="6">
    <source>
        <dbReference type="EMBL" id="SFV36022.1"/>
    </source>
</evidence>
<dbReference type="Pfam" id="PF00370">
    <property type="entry name" value="FGGY_N"/>
    <property type="match status" value="1"/>
</dbReference>
<gene>
    <name evidence="6" type="ORF">SAMN05660895_2387</name>
</gene>
<dbReference type="Pfam" id="PF21546">
    <property type="entry name" value="FGGY_C_2"/>
    <property type="match status" value="1"/>
</dbReference>
<dbReference type="AlphaFoldDB" id="A0A1I7NMY6"/>
<dbReference type="InterPro" id="IPR043129">
    <property type="entry name" value="ATPase_NBD"/>
</dbReference>
<organism evidence="6 7">
    <name type="scientific">Thermoflavifilum thermophilum</name>
    <dbReference type="NCBI Taxonomy" id="1393122"/>
    <lineage>
        <taxon>Bacteria</taxon>
        <taxon>Pseudomonadati</taxon>
        <taxon>Bacteroidota</taxon>
        <taxon>Chitinophagia</taxon>
        <taxon>Chitinophagales</taxon>
        <taxon>Chitinophagaceae</taxon>
        <taxon>Thermoflavifilum</taxon>
    </lineage>
</organism>
<dbReference type="CDD" id="cd07772">
    <property type="entry name" value="ASKHA_NBD_FGGY_NaCK-like"/>
    <property type="match status" value="1"/>
</dbReference>
<dbReference type="PANTHER" id="PTHR10196:SF69">
    <property type="entry name" value="GLYCEROL KINASE"/>
    <property type="match status" value="1"/>
</dbReference>
<name>A0A1I7NMY6_9BACT</name>
<dbReference type="Gene3D" id="3.30.420.40">
    <property type="match status" value="2"/>
</dbReference>
<dbReference type="GO" id="GO:0004370">
    <property type="term" value="F:glycerol kinase activity"/>
    <property type="evidence" value="ECO:0007669"/>
    <property type="project" value="TreeGrafter"/>
</dbReference>
<evidence type="ECO:0000256" key="1">
    <source>
        <dbReference type="ARBA" id="ARBA00009156"/>
    </source>
</evidence>